<dbReference type="PANTHER" id="PTHR14360:SF1">
    <property type="entry name" value="PROTEIN FMP32, MITOCHONDRIAL"/>
    <property type="match status" value="1"/>
</dbReference>
<dbReference type="PANTHER" id="PTHR14360">
    <property type="entry name" value="PROTEIN FMP32, MITOCHONDRIAL"/>
    <property type="match status" value="1"/>
</dbReference>
<keyword evidence="5" id="KW-0809">Transit peptide</keyword>
<evidence type="ECO:0000313" key="13">
    <source>
        <dbReference type="Proteomes" id="UP000095009"/>
    </source>
</evidence>
<dbReference type="OrthoDB" id="889336at2759"/>
<evidence type="ECO:0000256" key="11">
    <source>
        <dbReference type="SAM" id="Phobius"/>
    </source>
</evidence>
<dbReference type="EMBL" id="KV454408">
    <property type="protein sequence ID" value="ODQ66803.1"/>
    <property type="molecule type" value="Genomic_DNA"/>
</dbReference>
<proteinExistence type="inferred from homology"/>
<dbReference type="FunFam" id="1.20.5.340:FF:000018">
    <property type="entry name" value="Mitochondrial protein FMP32"/>
    <property type="match status" value="1"/>
</dbReference>
<evidence type="ECO:0000256" key="10">
    <source>
        <dbReference type="SAM" id="Coils"/>
    </source>
</evidence>
<dbReference type="InterPro" id="IPR024461">
    <property type="entry name" value="CCDC90-like"/>
</dbReference>
<keyword evidence="9 11" id="KW-0472">Membrane</keyword>
<name>A0A1E3PMY8_9ASCO</name>
<sequence length="209" mass="24014">MNRITRVQIPKTNLGFSICRHFQTQSSLAAQYHFDTRKFAYQLEREGFSGKQSSAVLKALSNVIEESIKNVETSLVTKEALSRQSYQQKVDFVKLKGELQTLDKTEFLEITREYERIKTDIEKLRQKLKEGINKTQAGVRLDLNLEKGRIREEMGLHDIKIAETDARIDQELSNMKTQIESVKTQAVQWLIGVCTGTFAVVLAYIRLLT</sequence>
<dbReference type="GO" id="GO:0016020">
    <property type="term" value="C:membrane"/>
    <property type="evidence" value="ECO:0007669"/>
    <property type="project" value="UniProtKB-SubCell"/>
</dbReference>
<gene>
    <name evidence="12" type="ORF">NADFUDRAFT_82514</name>
</gene>
<dbReference type="Proteomes" id="UP000095009">
    <property type="component" value="Unassembled WGS sequence"/>
</dbReference>
<evidence type="ECO:0000256" key="9">
    <source>
        <dbReference type="ARBA" id="ARBA00023136"/>
    </source>
</evidence>
<keyword evidence="13" id="KW-1185">Reference proteome</keyword>
<dbReference type="GO" id="GO:0005739">
    <property type="term" value="C:mitochondrion"/>
    <property type="evidence" value="ECO:0007669"/>
    <property type="project" value="UniProtKB-SubCell"/>
</dbReference>
<evidence type="ECO:0000256" key="1">
    <source>
        <dbReference type="ARBA" id="ARBA00004167"/>
    </source>
</evidence>
<dbReference type="Gene3D" id="1.20.5.340">
    <property type="match status" value="1"/>
</dbReference>
<feature type="transmembrane region" description="Helical" evidence="11">
    <location>
        <begin position="186"/>
        <end position="205"/>
    </location>
</feature>
<reference evidence="12 13" key="1">
    <citation type="journal article" date="2016" name="Proc. Natl. Acad. Sci. U.S.A.">
        <title>Comparative genomics of biotechnologically important yeasts.</title>
        <authorList>
            <person name="Riley R."/>
            <person name="Haridas S."/>
            <person name="Wolfe K.H."/>
            <person name="Lopes M.R."/>
            <person name="Hittinger C.T."/>
            <person name="Goeker M."/>
            <person name="Salamov A.A."/>
            <person name="Wisecaver J.H."/>
            <person name="Long T.M."/>
            <person name="Calvey C.H."/>
            <person name="Aerts A.L."/>
            <person name="Barry K.W."/>
            <person name="Choi C."/>
            <person name="Clum A."/>
            <person name="Coughlan A.Y."/>
            <person name="Deshpande S."/>
            <person name="Douglass A.P."/>
            <person name="Hanson S.J."/>
            <person name="Klenk H.-P."/>
            <person name="LaButti K.M."/>
            <person name="Lapidus A."/>
            <person name="Lindquist E.A."/>
            <person name="Lipzen A.M."/>
            <person name="Meier-Kolthoff J.P."/>
            <person name="Ohm R.A."/>
            <person name="Otillar R.P."/>
            <person name="Pangilinan J.L."/>
            <person name="Peng Y."/>
            <person name="Rokas A."/>
            <person name="Rosa C.A."/>
            <person name="Scheuner C."/>
            <person name="Sibirny A.A."/>
            <person name="Slot J.C."/>
            <person name="Stielow J.B."/>
            <person name="Sun H."/>
            <person name="Kurtzman C.P."/>
            <person name="Blackwell M."/>
            <person name="Grigoriev I.V."/>
            <person name="Jeffries T.W."/>
        </authorList>
    </citation>
    <scope>NUCLEOTIDE SEQUENCE [LARGE SCALE GENOMIC DNA]</scope>
    <source>
        <strain evidence="12 13">DSM 6958</strain>
    </source>
</reference>
<evidence type="ECO:0000313" key="12">
    <source>
        <dbReference type="EMBL" id="ODQ66803.1"/>
    </source>
</evidence>
<dbReference type="STRING" id="857566.A0A1E3PMY8"/>
<evidence type="ECO:0000256" key="7">
    <source>
        <dbReference type="ARBA" id="ARBA00023054"/>
    </source>
</evidence>
<accession>A0A1E3PMY8</accession>
<dbReference type="Pfam" id="PF07798">
    <property type="entry name" value="CCDC90-like"/>
    <property type="match status" value="1"/>
</dbReference>
<evidence type="ECO:0000256" key="3">
    <source>
        <dbReference type="ARBA" id="ARBA00007224"/>
    </source>
</evidence>
<feature type="coiled-coil region" evidence="10">
    <location>
        <begin position="107"/>
        <end position="134"/>
    </location>
</feature>
<evidence type="ECO:0000256" key="4">
    <source>
        <dbReference type="ARBA" id="ARBA00022692"/>
    </source>
</evidence>
<comment type="similarity">
    <text evidence="3">Belongs to the CCDC90 family.</text>
</comment>
<organism evidence="12 13">
    <name type="scientific">Nadsonia fulvescens var. elongata DSM 6958</name>
    <dbReference type="NCBI Taxonomy" id="857566"/>
    <lineage>
        <taxon>Eukaryota</taxon>
        <taxon>Fungi</taxon>
        <taxon>Dikarya</taxon>
        <taxon>Ascomycota</taxon>
        <taxon>Saccharomycotina</taxon>
        <taxon>Dipodascomycetes</taxon>
        <taxon>Dipodascales</taxon>
        <taxon>Dipodascales incertae sedis</taxon>
        <taxon>Nadsonia</taxon>
    </lineage>
</organism>
<protein>
    <submittedName>
        <fullName evidence="12">DUF1640-domain-containing protein</fullName>
    </submittedName>
</protein>
<evidence type="ECO:0000256" key="6">
    <source>
        <dbReference type="ARBA" id="ARBA00022989"/>
    </source>
</evidence>
<keyword evidence="8" id="KW-0496">Mitochondrion</keyword>
<evidence type="ECO:0000256" key="5">
    <source>
        <dbReference type="ARBA" id="ARBA00022946"/>
    </source>
</evidence>
<dbReference type="AlphaFoldDB" id="A0A1E3PMY8"/>
<keyword evidence="4 11" id="KW-0812">Transmembrane</keyword>
<evidence type="ECO:0000256" key="2">
    <source>
        <dbReference type="ARBA" id="ARBA00004173"/>
    </source>
</evidence>
<keyword evidence="7 10" id="KW-0175">Coiled coil</keyword>
<dbReference type="GO" id="GO:0033617">
    <property type="term" value="P:mitochondrial respiratory chain complex IV assembly"/>
    <property type="evidence" value="ECO:0007669"/>
    <property type="project" value="TreeGrafter"/>
</dbReference>
<comment type="subcellular location">
    <subcellularLocation>
        <location evidence="1">Membrane</location>
        <topology evidence="1">Single-pass membrane protein</topology>
    </subcellularLocation>
    <subcellularLocation>
        <location evidence="2">Mitochondrion</location>
    </subcellularLocation>
</comment>
<keyword evidence="6 11" id="KW-1133">Transmembrane helix</keyword>
<evidence type="ECO:0000256" key="8">
    <source>
        <dbReference type="ARBA" id="ARBA00023128"/>
    </source>
</evidence>